<keyword evidence="5" id="KW-0472">Membrane</keyword>
<evidence type="ECO:0000313" key="7">
    <source>
        <dbReference type="EMBL" id="KAH8519979.1"/>
    </source>
</evidence>
<evidence type="ECO:0000259" key="6">
    <source>
        <dbReference type="Pfam" id="PF00005"/>
    </source>
</evidence>
<proteinExistence type="predicted"/>
<dbReference type="Proteomes" id="UP000807159">
    <property type="component" value="Chromosome 1"/>
</dbReference>
<feature type="domain" description="ABC transporter" evidence="6">
    <location>
        <begin position="2"/>
        <end position="59"/>
    </location>
</feature>
<sequence length="112" mass="12661">EREERVERLMHELGLFHVADCFVGDEESRCIPGGERKSVSIGVDMIHDTPILLLDEPTSGLDSTSALQVIELLSSMAKAKQRTVVLSIHQPSYRILRYIPNFFNRVSRFSCA</sequence>
<comment type="caution">
    <text evidence="7">The sequence shown here is derived from an EMBL/GenBank/DDBJ whole genome shotgun (WGS) entry which is preliminary data.</text>
</comment>
<dbReference type="GO" id="GO:0005524">
    <property type="term" value="F:ATP binding"/>
    <property type="evidence" value="ECO:0007669"/>
    <property type="project" value="InterPro"/>
</dbReference>
<organism evidence="7 8">
    <name type="scientific">Populus deltoides</name>
    <name type="common">Eastern poplar</name>
    <name type="synonym">Eastern cottonwood</name>
    <dbReference type="NCBI Taxonomy" id="3696"/>
    <lineage>
        <taxon>Eukaryota</taxon>
        <taxon>Viridiplantae</taxon>
        <taxon>Streptophyta</taxon>
        <taxon>Embryophyta</taxon>
        <taxon>Tracheophyta</taxon>
        <taxon>Spermatophyta</taxon>
        <taxon>Magnoliopsida</taxon>
        <taxon>eudicotyledons</taxon>
        <taxon>Gunneridae</taxon>
        <taxon>Pentapetalae</taxon>
        <taxon>rosids</taxon>
        <taxon>fabids</taxon>
        <taxon>Malpighiales</taxon>
        <taxon>Salicaceae</taxon>
        <taxon>Saliceae</taxon>
        <taxon>Populus</taxon>
    </lineage>
</organism>
<dbReference type="InterPro" id="IPR050352">
    <property type="entry name" value="ABCG_transporters"/>
</dbReference>
<dbReference type="PANTHER" id="PTHR48041:SF51">
    <property type="entry name" value="ABC TRANSPORTER G FAMILY MEMBER 23"/>
    <property type="match status" value="1"/>
</dbReference>
<evidence type="ECO:0000313" key="8">
    <source>
        <dbReference type="Proteomes" id="UP000807159"/>
    </source>
</evidence>
<dbReference type="InterPro" id="IPR003439">
    <property type="entry name" value="ABC_transporter-like_ATP-bd"/>
</dbReference>
<keyword evidence="2" id="KW-0813">Transport</keyword>
<evidence type="ECO:0000256" key="1">
    <source>
        <dbReference type="ARBA" id="ARBA00004141"/>
    </source>
</evidence>
<dbReference type="GO" id="GO:0042626">
    <property type="term" value="F:ATPase-coupled transmembrane transporter activity"/>
    <property type="evidence" value="ECO:0007669"/>
    <property type="project" value="TreeGrafter"/>
</dbReference>
<dbReference type="InterPro" id="IPR027417">
    <property type="entry name" value="P-loop_NTPase"/>
</dbReference>
<dbReference type="Gene3D" id="3.40.50.300">
    <property type="entry name" value="P-loop containing nucleotide triphosphate hydrolases"/>
    <property type="match status" value="1"/>
</dbReference>
<keyword evidence="3" id="KW-0812">Transmembrane</keyword>
<dbReference type="GO" id="GO:0016020">
    <property type="term" value="C:membrane"/>
    <property type="evidence" value="ECO:0007669"/>
    <property type="project" value="UniProtKB-SubCell"/>
</dbReference>
<feature type="non-terminal residue" evidence="7">
    <location>
        <position position="1"/>
    </location>
</feature>
<dbReference type="Pfam" id="PF00005">
    <property type="entry name" value="ABC_tran"/>
    <property type="match status" value="1"/>
</dbReference>
<protein>
    <recommendedName>
        <fullName evidence="6">ABC transporter domain-containing protein</fullName>
    </recommendedName>
</protein>
<dbReference type="GO" id="GO:0016887">
    <property type="term" value="F:ATP hydrolysis activity"/>
    <property type="evidence" value="ECO:0007669"/>
    <property type="project" value="InterPro"/>
</dbReference>
<dbReference type="SUPFAM" id="SSF52540">
    <property type="entry name" value="P-loop containing nucleoside triphosphate hydrolases"/>
    <property type="match status" value="1"/>
</dbReference>
<gene>
    <name evidence="7" type="ORF">H0E87_001431</name>
</gene>
<name>A0A8T2ZRN4_POPDE</name>
<dbReference type="PANTHER" id="PTHR48041">
    <property type="entry name" value="ABC TRANSPORTER G FAMILY MEMBER 28"/>
    <property type="match status" value="1"/>
</dbReference>
<accession>A0A8T2ZRN4</accession>
<evidence type="ECO:0000256" key="5">
    <source>
        <dbReference type="ARBA" id="ARBA00023136"/>
    </source>
</evidence>
<evidence type="ECO:0000256" key="4">
    <source>
        <dbReference type="ARBA" id="ARBA00022989"/>
    </source>
</evidence>
<dbReference type="AlphaFoldDB" id="A0A8T2ZRN4"/>
<evidence type="ECO:0000256" key="3">
    <source>
        <dbReference type="ARBA" id="ARBA00022692"/>
    </source>
</evidence>
<keyword evidence="8" id="KW-1185">Reference proteome</keyword>
<reference evidence="7" key="1">
    <citation type="journal article" date="2021" name="J. Hered.">
        <title>Genome Assembly of Salicaceae Populus deltoides (Eastern Cottonwood) I-69 Based on Nanopore Sequencing and Hi-C Technologies.</title>
        <authorList>
            <person name="Bai S."/>
            <person name="Wu H."/>
            <person name="Zhang J."/>
            <person name="Pan Z."/>
            <person name="Zhao W."/>
            <person name="Li Z."/>
            <person name="Tong C."/>
        </authorList>
    </citation>
    <scope>NUCLEOTIDE SEQUENCE</scope>
    <source>
        <tissue evidence="7">Leaf</tissue>
    </source>
</reference>
<evidence type="ECO:0000256" key="2">
    <source>
        <dbReference type="ARBA" id="ARBA00022448"/>
    </source>
</evidence>
<keyword evidence="4" id="KW-1133">Transmembrane helix</keyword>
<dbReference type="EMBL" id="JACEGQ020000001">
    <property type="protein sequence ID" value="KAH8519979.1"/>
    <property type="molecule type" value="Genomic_DNA"/>
</dbReference>
<comment type="subcellular location">
    <subcellularLocation>
        <location evidence="1">Membrane</location>
        <topology evidence="1">Multi-pass membrane protein</topology>
    </subcellularLocation>
</comment>